<reference evidence="7" key="2">
    <citation type="submission" date="2009-11" db="EMBL/GenBank/DDBJ databases">
        <title>The Genome Sequence of Allomyces macrogynus strain ATCC 38327.</title>
        <authorList>
            <consortium name="The Broad Institute Genome Sequencing Platform"/>
            <person name="Russ C."/>
            <person name="Cuomo C."/>
            <person name="Shea T."/>
            <person name="Young S.K."/>
            <person name="Zeng Q."/>
            <person name="Koehrsen M."/>
            <person name="Haas B."/>
            <person name="Borodovsky M."/>
            <person name="Guigo R."/>
            <person name="Alvarado L."/>
            <person name="Berlin A."/>
            <person name="Borenstein D."/>
            <person name="Chen Z."/>
            <person name="Engels R."/>
            <person name="Freedman E."/>
            <person name="Gellesch M."/>
            <person name="Goldberg J."/>
            <person name="Griggs A."/>
            <person name="Gujja S."/>
            <person name="Heiman D."/>
            <person name="Hepburn T."/>
            <person name="Howarth C."/>
            <person name="Jen D."/>
            <person name="Larson L."/>
            <person name="Lewis B."/>
            <person name="Mehta T."/>
            <person name="Park D."/>
            <person name="Pearson M."/>
            <person name="Roberts A."/>
            <person name="Saif S."/>
            <person name="Shenoy N."/>
            <person name="Sisk P."/>
            <person name="Stolte C."/>
            <person name="Sykes S."/>
            <person name="Walk T."/>
            <person name="White J."/>
            <person name="Yandava C."/>
            <person name="Burger G."/>
            <person name="Gray M.W."/>
            <person name="Holland P.W.H."/>
            <person name="King N."/>
            <person name="Lang F.B.F."/>
            <person name="Roger A.J."/>
            <person name="Ruiz-Trillo I."/>
            <person name="Lander E."/>
            <person name="Nusbaum C."/>
        </authorList>
    </citation>
    <scope>NUCLEOTIDE SEQUENCE [LARGE SCALE GENOMIC DNA]</scope>
    <source>
        <strain evidence="7">ATCC 38327</strain>
    </source>
</reference>
<proteinExistence type="inferred from homology"/>
<evidence type="ECO:0000313" key="7">
    <source>
        <dbReference type="Proteomes" id="UP000054350"/>
    </source>
</evidence>
<gene>
    <name evidence="6" type="ORF">AMAG_12689</name>
</gene>
<accession>A0A0L0T1B8</accession>
<evidence type="ECO:0000256" key="3">
    <source>
        <dbReference type="ARBA" id="ARBA00022643"/>
    </source>
</evidence>
<comment type="similarity">
    <text evidence="1">Belongs to the nitronate monooxygenase family. NMO class I subfamily.</text>
</comment>
<dbReference type="PANTHER" id="PTHR42747:SF4">
    <property type="entry name" value="BLR1330 PROTEIN"/>
    <property type="match status" value="1"/>
</dbReference>
<dbReference type="AlphaFoldDB" id="A0A0L0T1B8"/>
<reference evidence="6 7" key="1">
    <citation type="submission" date="2009-11" db="EMBL/GenBank/DDBJ databases">
        <title>Annotation of Allomyces macrogynus ATCC 38327.</title>
        <authorList>
            <consortium name="The Broad Institute Genome Sequencing Platform"/>
            <person name="Russ C."/>
            <person name="Cuomo C."/>
            <person name="Burger G."/>
            <person name="Gray M.W."/>
            <person name="Holland P.W.H."/>
            <person name="King N."/>
            <person name="Lang F.B.F."/>
            <person name="Roger A.J."/>
            <person name="Ruiz-Trillo I."/>
            <person name="Young S.K."/>
            <person name="Zeng Q."/>
            <person name="Gargeya S."/>
            <person name="Fitzgerald M."/>
            <person name="Haas B."/>
            <person name="Abouelleil A."/>
            <person name="Alvarado L."/>
            <person name="Arachchi H.M."/>
            <person name="Berlin A."/>
            <person name="Chapman S.B."/>
            <person name="Gearin G."/>
            <person name="Goldberg J."/>
            <person name="Griggs A."/>
            <person name="Gujja S."/>
            <person name="Hansen M."/>
            <person name="Heiman D."/>
            <person name="Howarth C."/>
            <person name="Larimer J."/>
            <person name="Lui A."/>
            <person name="MacDonald P.J.P."/>
            <person name="McCowen C."/>
            <person name="Montmayeur A."/>
            <person name="Murphy C."/>
            <person name="Neiman D."/>
            <person name="Pearson M."/>
            <person name="Priest M."/>
            <person name="Roberts A."/>
            <person name="Saif S."/>
            <person name="Shea T."/>
            <person name="Sisk P."/>
            <person name="Stolte C."/>
            <person name="Sykes S."/>
            <person name="Wortman J."/>
            <person name="Nusbaum C."/>
            <person name="Birren B."/>
        </authorList>
    </citation>
    <scope>NUCLEOTIDE SEQUENCE [LARGE SCALE GENOMIC DNA]</scope>
    <source>
        <strain evidence="6 7">ATCC 38327</strain>
    </source>
</reference>
<dbReference type="Proteomes" id="UP000054350">
    <property type="component" value="Unassembled WGS sequence"/>
</dbReference>
<keyword evidence="2" id="KW-0285">Flavoprotein</keyword>
<evidence type="ECO:0000256" key="1">
    <source>
        <dbReference type="ARBA" id="ARBA00009881"/>
    </source>
</evidence>
<evidence type="ECO:0000313" key="6">
    <source>
        <dbReference type="EMBL" id="KNE68517.1"/>
    </source>
</evidence>
<dbReference type="VEuPathDB" id="FungiDB:AMAG_12689"/>
<dbReference type="Pfam" id="PF03060">
    <property type="entry name" value="NMO"/>
    <property type="match status" value="1"/>
</dbReference>
<organism evidence="6 7">
    <name type="scientific">Allomyces macrogynus (strain ATCC 38327)</name>
    <name type="common">Allomyces javanicus var. macrogynus</name>
    <dbReference type="NCBI Taxonomy" id="578462"/>
    <lineage>
        <taxon>Eukaryota</taxon>
        <taxon>Fungi</taxon>
        <taxon>Fungi incertae sedis</taxon>
        <taxon>Blastocladiomycota</taxon>
        <taxon>Blastocladiomycetes</taxon>
        <taxon>Blastocladiales</taxon>
        <taxon>Blastocladiaceae</taxon>
        <taxon>Allomyces</taxon>
    </lineage>
</organism>
<dbReference type="FunFam" id="3.20.20.70:FF:000210">
    <property type="entry name" value="2-nitropropane dioxygenase"/>
    <property type="match status" value="1"/>
</dbReference>
<evidence type="ECO:0000256" key="4">
    <source>
        <dbReference type="ARBA" id="ARBA00023002"/>
    </source>
</evidence>
<dbReference type="InterPro" id="IPR013785">
    <property type="entry name" value="Aldolase_TIM"/>
</dbReference>
<dbReference type="STRING" id="578462.A0A0L0T1B8"/>
<dbReference type="OMA" id="HGHEILA"/>
<evidence type="ECO:0000256" key="5">
    <source>
        <dbReference type="ARBA" id="ARBA00023033"/>
    </source>
</evidence>
<keyword evidence="3" id="KW-0288">FMN</keyword>
<dbReference type="eggNOG" id="ENOG502QTWN">
    <property type="taxonomic scope" value="Eukaryota"/>
</dbReference>
<keyword evidence="4" id="KW-0560">Oxidoreductase</keyword>
<dbReference type="OrthoDB" id="10265891at2759"/>
<dbReference type="CDD" id="cd04730">
    <property type="entry name" value="NPD_like"/>
    <property type="match status" value="1"/>
</dbReference>
<name>A0A0L0T1B8_ALLM3</name>
<dbReference type="EMBL" id="GG745357">
    <property type="protein sequence ID" value="KNE68517.1"/>
    <property type="molecule type" value="Genomic_DNA"/>
</dbReference>
<keyword evidence="5" id="KW-0503">Monooxygenase</keyword>
<dbReference type="SUPFAM" id="SSF51412">
    <property type="entry name" value="Inosine monophosphate dehydrogenase (IMPDH)"/>
    <property type="match status" value="1"/>
</dbReference>
<keyword evidence="7" id="KW-1185">Reference proteome</keyword>
<dbReference type="GO" id="GO:0018580">
    <property type="term" value="F:nitronate monooxygenase activity"/>
    <property type="evidence" value="ECO:0007669"/>
    <property type="project" value="InterPro"/>
</dbReference>
<evidence type="ECO:0000256" key="2">
    <source>
        <dbReference type="ARBA" id="ARBA00022630"/>
    </source>
</evidence>
<sequence>MVATTSFTAAKGAVHAALRNMTLPVISAPMFLVSGPQLVTSVCRQGMVGSFPSLNALTDDILEEWLTDINTTLESAKKQGENVAPYAVNLIVHRTNPRLQKHVELMVKYKVPIVITSLGAVKDVIDAVHSYNGLVFHDVTNLRHAANAVKAGVDGLIAVCSGAGGHAGAATPFALIPALRAAFGKDMTIIAAGAIGDGKTVRAAQVLGADYAYMGTKFIATQESMAQQEYKDMLVSAKTGPSPTFLPIIYTNKVSGVNANFIRDSLVAAGLDPDKLANAEHVEEDFSKLDGGRAWRDVWSAGHGIINIHDIPTIKELADRLKDEYQLAVKEDNARVPAWVNAKL</sequence>
<protein>
    <submittedName>
        <fullName evidence="6">Uncharacterized protein</fullName>
    </submittedName>
</protein>
<dbReference type="Gene3D" id="3.20.20.70">
    <property type="entry name" value="Aldolase class I"/>
    <property type="match status" value="1"/>
</dbReference>
<dbReference type="InterPro" id="IPR004136">
    <property type="entry name" value="NMO"/>
</dbReference>
<dbReference type="PANTHER" id="PTHR42747">
    <property type="entry name" value="NITRONATE MONOOXYGENASE-RELATED"/>
    <property type="match status" value="1"/>
</dbReference>